<dbReference type="RefSeq" id="WP_153354054.1">
    <property type="nucleotide sequence ID" value="NZ_WIXI01000041.1"/>
</dbReference>
<reference evidence="1 2" key="1">
    <citation type="submission" date="2019-11" db="EMBL/GenBank/DDBJ databases">
        <title>Genome analysis of Rhizobacterium cereale a novel genus and species isolated from maize roots in North Spain.</title>
        <authorList>
            <person name="Menendez E."/>
            <person name="Flores-Felix J.D."/>
            <person name="Ramirez-Bahena M.-H."/>
            <person name="Igual J.M."/>
            <person name="Garcia-Fraile P."/>
            <person name="Peix A."/>
            <person name="Velazquez E."/>
        </authorList>
    </citation>
    <scope>NUCLEOTIDE SEQUENCE [LARGE SCALE GENOMIC DNA]</scope>
    <source>
        <strain evidence="1 2">RZME27</strain>
    </source>
</reference>
<sequence length="88" mass="10194">MFPNAYATPSHCHLRPLLKRWASHYTTDNARSDMLVEMTISAAIDGPLLEFDEPIEEALCHLMHRLALREFNLPRDTPALYEIEEKVE</sequence>
<dbReference type="Proteomes" id="UP000435138">
    <property type="component" value="Unassembled WGS sequence"/>
</dbReference>
<dbReference type="EMBL" id="WIXI01000041">
    <property type="protein sequence ID" value="MQY46565.1"/>
    <property type="molecule type" value="Genomic_DNA"/>
</dbReference>
<gene>
    <name evidence="1" type="ORF">GAO09_10970</name>
</gene>
<name>A0A6A8A5M2_9HYPH</name>
<keyword evidence="2" id="KW-1185">Reference proteome</keyword>
<protein>
    <submittedName>
        <fullName evidence="1">Uncharacterized protein</fullName>
    </submittedName>
</protein>
<evidence type="ECO:0000313" key="2">
    <source>
        <dbReference type="Proteomes" id="UP000435138"/>
    </source>
</evidence>
<proteinExistence type="predicted"/>
<comment type="caution">
    <text evidence="1">The sequence shown here is derived from an EMBL/GenBank/DDBJ whole genome shotgun (WGS) entry which is preliminary data.</text>
</comment>
<dbReference type="AlphaFoldDB" id="A0A6A8A5M2"/>
<organism evidence="1 2">
    <name type="scientific">Endobacterium cereale</name>
    <dbReference type="NCBI Taxonomy" id="2663029"/>
    <lineage>
        <taxon>Bacteria</taxon>
        <taxon>Pseudomonadati</taxon>
        <taxon>Pseudomonadota</taxon>
        <taxon>Alphaproteobacteria</taxon>
        <taxon>Hyphomicrobiales</taxon>
        <taxon>Rhizobiaceae</taxon>
        <taxon>Endobacterium</taxon>
    </lineage>
</organism>
<evidence type="ECO:0000313" key="1">
    <source>
        <dbReference type="EMBL" id="MQY46565.1"/>
    </source>
</evidence>
<accession>A0A6A8A5M2</accession>